<feature type="compositionally biased region" description="Basic and acidic residues" evidence="1">
    <location>
        <begin position="31"/>
        <end position="40"/>
    </location>
</feature>
<evidence type="ECO:0000256" key="1">
    <source>
        <dbReference type="SAM" id="MobiDB-lite"/>
    </source>
</evidence>
<accession>A0A8H6VFB3</accession>
<dbReference type="Proteomes" id="UP000660729">
    <property type="component" value="Unassembled WGS sequence"/>
</dbReference>
<protein>
    <recommendedName>
        <fullName evidence="4">Zn(2)-C6 fungal-type domain-containing protein</fullName>
    </recommendedName>
</protein>
<organism evidence="2 3">
    <name type="scientific">Pseudocercospora fuligena</name>
    <dbReference type="NCBI Taxonomy" id="685502"/>
    <lineage>
        <taxon>Eukaryota</taxon>
        <taxon>Fungi</taxon>
        <taxon>Dikarya</taxon>
        <taxon>Ascomycota</taxon>
        <taxon>Pezizomycotina</taxon>
        <taxon>Dothideomycetes</taxon>
        <taxon>Dothideomycetidae</taxon>
        <taxon>Mycosphaerellales</taxon>
        <taxon>Mycosphaerellaceae</taxon>
        <taxon>Pseudocercospora</taxon>
    </lineage>
</organism>
<evidence type="ECO:0000313" key="2">
    <source>
        <dbReference type="EMBL" id="KAF7186044.1"/>
    </source>
</evidence>
<dbReference type="EMBL" id="JABCIY010000272">
    <property type="protein sequence ID" value="KAF7186044.1"/>
    <property type="molecule type" value="Genomic_DNA"/>
</dbReference>
<comment type="caution">
    <text evidence="2">The sequence shown here is derived from an EMBL/GenBank/DDBJ whole genome shotgun (WGS) entry which is preliminary data.</text>
</comment>
<feature type="compositionally biased region" description="Basic and acidic residues" evidence="1">
    <location>
        <begin position="863"/>
        <end position="878"/>
    </location>
</feature>
<feature type="compositionally biased region" description="Polar residues" evidence="1">
    <location>
        <begin position="13"/>
        <end position="25"/>
    </location>
</feature>
<dbReference type="OrthoDB" id="2269179at2759"/>
<evidence type="ECO:0008006" key="4">
    <source>
        <dbReference type="Google" id="ProtNLM"/>
    </source>
</evidence>
<gene>
    <name evidence="2" type="ORF">HII31_12623</name>
</gene>
<feature type="region of interest" description="Disordered" evidence="1">
    <location>
        <begin position="759"/>
        <end position="946"/>
    </location>
</feature>
<name>A0A8H6VFB3_9PEZI</name>
<sequence length="976" mass="108445">MSNNSVLAFRTASLPSGQSSTSNAAKTKRIKSADFERLPGEEGDGPYSAEADLQHLLRRIFDTVIDRLRELNMNVSSVSPAGLAFLLPRELTKESRENWYRLLHYPMLLTDTRVRSILKMYVSTKDSAGPDPGTTEYYVRSTEVTIRQLLSVITALENKGITYDEFRHWKAMTAHVRDGETSVFIRYVGMSSSVSAFHRFADDLVKRQDGVYGQFYKTLMQLNPSAVADSTRVYTFPVAATRPFRNPATGALHLQDSSEIDIKESALIALFGKDTLLNRQHGGFHRSYLPSDEDMALFQKLGTKVFSLLEEMVDGSEDGFASPGEGARTIVNGWMARVAQFGRDHPDELGTGAIPVSDSMELEWAKQAYPPTIKGGVLIVFVGDYCPVEAMLKPDKFWKQPLRAVQYLRDTLARLRALEDHQAVFPWIDYQYTPKRDFFREESAEFMRQFLDEFKPYIVVTYERQTSLIVHGDFAGTYNAERKFYNVAGIPKISYHTHRGDITGGGSKAKVVEFDVDPNDSFIQVPLYHPGADKHTSQPRAFRRFCDISSFQIPLLMEVVAEMLPRDAGTSRIEFIEDIMVEFKSRWEGSGCAAALGKARQDLQEFFGSKQTQWSKQDPRQHKPEWNGAKLEVNQSGIAQIYWIKPNGKHSRITIAGGRDKGIAPKKVNGVAEDRFIHFVPEGIDIRDAAGNSIRYKRYKREFINPTFPGRVLLEKMDEAGMGDCAELWEFHTDLNFNDTFALDQGVNPCKRCIDDRKTCDGKRPCSHCKKAAKGCAPPPEGYTGKKAAASTAGKSSSTGNASATKTSSTKAGQKRTHSTTPGLSIPSGGILPTLVGEDEGDQPQAPRKSTRAAARTSKAPPPKKEESGKVQDSGDKPKSKKQKVAATAQDDDEDEDDMPVKPGRKQKKAAAPAAAPEEDDDEDDQPIRRPGRRAGRSSLASIGGKCKPCRLGGRKCDGGQPCNKCTFKPQNCIYD</sequence>
<feature type="compositionally biased region" description="Low complexity" evidence="1">
    <location>
        <begin position="785"/>
        <end position="812"/>
    </location>
</feature>
<dbReference type="AlphaFoldDB" id="A0A8H6VFB3"/>
<feature type="region of interest" description="Disordered" evidence="1">
    <location>
        <begin position="13"/>
        <end position="45"/>
    </location>
</feature>
<reference evidence="2" key="1">
    <citation type="submission" date="2020-04" db="EMBL/GenBank/DDBJ databases">
        <title>Draft genome resource of the tomato pathogen Pseudocercospora fuligena.</title>
        <authorList>
            <person name="Zaccaron A."/>
        </authorList>
    </citation>
    <scope>NUCLEOTIDE SEQUENCE</scope>
    <source>
        <strain evidence="2">PF001</strain>
    </source>
</reference>
<proteinExistence type="predicted"/>
<keyword evidence="3" id="KW-1185">Reference proteome</keyword>
<evidence type="ECO:0000313" key="3">
    <source>
        <dbReference type="Proteomes" id="UP000660729"/>
    </source>
</evidence>